<reference evidence="2" key="2">
    <citation type="submission" date="2018-05" db="EMBL/GenBank/DDBJ databases">
        <title>OmerRS3 (Oryza meridionalis Reference Sequence Version 3).</title>
        <authorList>
            <person name="Zhang J."/>
            <person name="Kudrna D."/>
            <person name="Lee S."/>
            <person name="Talag J."/>
            <person name="Welchert J."/>
            <person name="Wing R.A."/>
        </authorList>
    </citation>
    <scope>NUCLEOTIDE SEQUENCE [LARGE SCALE GENOMIC DNA]</scope>
    <source>
        <strain evidence="2">cv. OR44</strain>
    </source>
</reference>
<dbReference type="Proteomes" id="UP000008021">
    <property type="component" value="Chromosome 1"/>
</dbReference>
<sequence length="104" mass="11761">MWGRHTKEQGEKSLFIGPSRPDKPRRFASLHPFSLLIRYAFPPCRYPTPPSSPGLPPPLVRLVSNTAAATRRRDLSNPTHFLSVGARRASCPQIRRPPQLSYED</sequence>
<feature type="compositionally biased region" description="Basic and acidic residues" evidence="1">
    <location>
        <begin position="1"/>
        <end position="11"/>
    </location>
</feature>
<evidence type="ECO:0000313" key="2">
    <source>
        <dbReference type="EnsemblPlants" id="OMERI01G36230.1"/>
    </source>
</evidence>
<dbReference type="AlphaFoldDB" id="A0A0E0CB33"/>
<dbReference type="Gramene" id="OMERI01G36230.1">
    <property type="protein sequence ID" value="OMERI01G36230.1"/>
    <property type="gene ID" value="OMERI01G36230"/>
</dbReference>
<feature type="region of interest" description="Disordered" evidence="1">
    <location>
        <begin position="1"/>
        <end position="24"/>
    </location>
</feature>
<evidence type="ECO:0000313" key="3">
    <source>
        <dbReference type="Proteomes" id="UP000008021"/>
    </source>
</evidence>
<keyword evidence="3" id="KW-1185">Reference proteome</keyword>
<organism evidence="2">
    <name type="scientific">Oryza meridionalis</name>
    <dbReference type="NCBI Taxonomy" id="40149"/>
    <lineage>
        <taxon>Eukaryota</taxon>
        <taxon>Viridiplantae</taxon>
        <taxon>Streptophyta</taxon>
        <taxon>Embryophyta</taxon>
        <taxon>Tracheophyta</taxon>
        <taxon>Spermatophyta</taxon>
        <taxon>Magnoliopsida</taxon>
        <taxon>Liliopsida</taxon>
        <taxon>Poales</taxon>
        <taxon>Poaceae</taxon>
        <taxon>BOP clade</taxon>
        <taxon>Oryzoideae</taxon>
        <taxon>Oryzeae</taxon>
        <taxon>Oryzinae</taxon>
        <taxon>Oryza</taxon>
    </lineage>
</organism>
<proteinExistence type="predicted"/>
<name>A0A0E0CB33_9ORYZ</name>
<dbReference type="EnsemblPlants" id="OMERI01G36230.1">
    <property type="protein sequence ID" value="OMERI01G36230.1"/>
    <property type="gene ID" value="OMERI01G36230"/>
</dbReference>
<accession>A0A0E0CB33</accession>
<protein>
    <submittedName>
        <fullName evidence="2">Uncharacterized protein</fullName>
    </submittedName>
</protein>
<dbReference type="HOGENOM" id="CLU_2254413_0_0_1"/>
<evidence type="ECO:0000256" key="1">
    <source>
        <dbReference type="SAM" id="MobiDB-lite"/>
    </source>
</evidence>
<reference evidence="2" key="1">
    <citation type="submission" date="2015-04" db="UniProtKB">
        <authorList>
            <consortium name="EnsemblPlants"/>
        </authorList>
    </citation>
    <scope>IDENTIFICATION</scope>
</reference>